<gene>
    <name evidence="2" type="ORF">CEY11_02120</name>
</gene>
<comment type="caution">
    <text evidence="2">The sequence shown here is derived from an EMBL/GenBank/DDBJ whole genome shotgun (WGS) entry which is preliminary data.</text>
</comment>
<dbReference type="OrthoDB" id="8592785at2"/>
<evidence type="ECO:0000313" key="2">
    <source>
        <dbReference type="EMBL" id="OWT65563.1"/>
    </source>
</evidence>
<dbReference type="Proteomes" id="UP000214603">
    <property type="component" value="Unassembled WGS sequence"/>
</dbReference>
<dbReference type="PROSITE" id="PS51257">
    <property type="entry name" value="PROKAR_LIPOPROTEIN"/>
    <property type="match status" value="1"/>
</dbReference>
<dbReference type="EMBL" id="NJIH01000002">
    <property type="protein sequence ID" value="OWT65563.1"/>
    <property type="molecule type" value="Genomic_DNA"/>
</dbReference>
<evidence type="ECO:0000256" key="1">
    <source>
        <dbReference type="SAM" id="SignalP"/>
    </source>
</evidence>
<protein>
    <submittedName>
        <fullName evidence="2">Uncharacterized protein</fullName>
    </submittedName>
</protein>
<feature type="chain" id="PRO_5012375303" evidence="1">
    <location>
        <begin position="29"/>
        <end position="136"/>
    </location>
</feature>
<keyword evidence="1" id="KW-0732">Signal</keyword>
<evidence type="ECO:0000313" key="3">
    <source>
        <dbReference type="Proteomes" id="UP000214603"/>
    </source>
</evidence>
<dbReference type="RefSeq" id="WP_088601713.1">
    <property type="nucleotide sequence ID" value="NZ_NJIH01000002.1"/>
</dbReference>
<sequence>MSPTSIKQRILVAVVATFSLLFMQLAVAAYACPNAAGMASTTGMASSLSGSANMQPGCGYLDTAQPALCSAQARTSAEVAPAIRILKIPVAALNPWSSMSFSGYGGLLAQQVPYSSLGRFRATSPSISIRNCCYRI</sequence>
<accession>A0A225MYH0</accession>
<dbReference type="AlphaFoldDB" id="A0A225MYH0"/>
<feature type="signal peptide" evidence="1">
    <location>
        <begin position="1"/>
        <end position="28"/>
    </location>
</feature>
<organism evidence="2 3">
    <name type="scientific">Candidimonas nitroreducens</name>
    <dbReference type="NCBI Taxonomy" id="683354"/>
    <lineage>
        <taxon>Bacteria</taxon>
        <taxon>Pseudomonadati</taxon>
        <taxon>Pseudomonadota</taxon>
        <taxon>Betaproteobacteria</taxon>
        <taxon>Burkholderiales</taxon>
        <taxon>Alcaligenaceae</taxon>
        <taxon>Candidimonas</taxon>
    </lineage>
</organism>
<keyword evidence="3" id="KW-1185">Reference proteome</keyword>
<proteinExistence type="predicted"/>
<reference evidence="3" key="1">
    <citation type="submission" date="2017-06" db="EMBL/GenBank/DDBJ databases">
        <title>Herbaspirillum phytohormonus sp. nov., isolated from the root nodule of Robinia pseudoacacia in lead-zinc mine.</title>
        <authorList>
            <person name="Fan M."/>
            <person name="Lin Y."/>
        </authorList>
    </citation>
    <scope>NUCLEOTIDE SEQUENCE [LARGE SCALE GENOMIC DNA]</scope>
    <source>
        <strain evidence="3">SC-089</strain>
    </source>
</reference>
<name>A0A225MYH0_9BURK</name>